<dbReference type="EMBL" id="JBAWSV010000001">
    <property type="protein sequence ID" value="MEI4828899.1"/>
    <property type="molecule type" value="Genomic_DNA"/>
</dbReference>
<protein>
    <submittedName>
        <fullName evidence="3">Glycosyltransferase</fullName>
        <ecNumber evidence="3">2.4.-.-</ecNumber>
    </submittedName>
</protein>
<keyword evidence="4" id="KW-1185">Reference proteome</keyword>
<dbReference type="PANTHER" id="PTHR12526:SF630">
    <property type="entry name" value="GLYCOSYLTRANSFERASE"/>
    <property type="match status" value="1"/>
</dbReference>
<reference evidence="3 4" key="1">
    <citation type="submission" date="2024-01" db="EMBL/GenBank/DDBJ databases">
        <title>Seven novel Bacillus-like species.</title>
        <authorList>
            <person name="Liu G."/>
        </authorList>
    </citation>
    <scope>NUCLEOTIDE SEQUENCE [LARGE SCALE GENOMIC DNA]</scope>
    <source>
        <strain evidence="3 4">FJAT-53711</strain>
    </source>
</reference>
<dbReference type="EC" id="2.4.-.-" evidence="3"/>
<dbReference type="Pfam" id="PF00534">
    <property type="entry name" value="Glycos_transf_1"/>
    <property type="match status" value="1"/>
</dbReference>
<dbReference type="GO" id="GO:0016757">
    <property type="term" value="F:glycosyltransferase activity"/>
    <property type="evidence" value="ECO:0007669"/>
    <property type="project" value="UniProtKB-KW"/>
</dbReference>
<sequence>MLKHIKEFKKEIKKEKVSESMKKKLLFVIDSLTIGGAEKSLISLLSMIDSSKYEIDLLLFKKGEDLEKYVPKYVNMLSVPEYFRFINKEKLPISKKIPYFYYRFKTSLSLRLNNYKENALHSEQVVFRSLKKIISPLPKKYDVAIAYSQGMPTYFVANKVTALRKLAWINTDYVNTLYDKETDYESYKKMHKIIAVSQHVKESVSRIRKEYNSKVDIILDMIDPNIIYKMAEEHVVNEFHNSSINILTVGRLVNVKSYDTAIEVTRLLKNSGYKFKWFGVGDGPERKRLQLLIDKYELNGYFILLGKKLNPYTYMKNCDIYVQTSITEGFGLTVSEAKILKRPIVCTSFPTANEIINHNIDGLIVNHDINSIYNGIKRYLDDISFKEKIMKELDSIEPYNSVNQLKKFYELVEK</sequence>
<evidence type="ECO:0000313" key="4">
    <source>
        <dbReference type="Proteomes" id="UP001367922"/>
    </source>
</evidence>
<dbReference type="SUPFAM" id="SSF53756">
    <property type="entry name" value="UDP-Glycosyltransferase/glycogen phosphorylase"/>
    <property type="match status" value="1"/>
</dbReference>
<name>A0ABU8FY58_9BACI</name>
<accession>A0ABU8FY58</accession>
<dbReference type="InterPro" id="IPR001296">
    <property type="entry name" value="Glyco_trans_1"/>
</dbReference>
<feature type="domain" description="Glycosyl transferase family 1" evidence="1">
    <location>
        <begin position="233"/>
        <end position="387"/>
    </location>
</feature>
<dbReference type="PANTHER" id="PTHR12526">
    <property type="entry name" value="GLYCOSYLTRANSFERASE"/>
    <property type="match status" value="1"/>
</dbReference>
<proteinExistence type="predicted"/>
<gene>
    <name evidence="2" type="ORF">WAX78_05465</name>
    <name evidence="3" type="ORF">WAX78_15510</name>
</gene>
<dbReference type="Proteomes" id="UP001367922">
    <property type="component" value="Unassembled WGS sequence"/>
</dbReference>
<comment type="caution">
    <text evidence="3">The sequence shown here is derived from an EMBL/GenBank/DDBJ whole genome shotgun (WGS) entry which is preliminary data.</text>
</comment>
<evidence type="ECO:0000259" key="1">
    <source>
        <dbReference type="Pfam" id="PF00534"/>
    </source>
</evidence>
<evidence type="ECO:0000313" key="3">
    <source>
        <dbReference type="EMBL" id="MEI4830858.1"/>
    </source>
</evidence>
<keyword evidence="3" id="KW-0808">Transferase</keyword>
<dbReference type="Gene3D" id="3.40.50.2000">
    <property type="entry name" value="Glycogen Phosphorylase B"/>
    <property type="match status" value="2"/>
</dbReference>
<dbReference type="RefSeq" id="WP_336481247.1">
    <property type="nucleotide sequence ID" value="NZ_JBAWSV010000001.1"/>
</dbReference>
<keyword evidence="3" id="KW-0328">Glycosyltransferase</keyword>
<dbReference type="CDD" id="cd03811">
    <property type="entry name" value="GT4_GT28_WabH-like"/>
    <property type="match status" value="1"/>
</dbReference>
<organism evidence="3 4">
    <name type="scientific">Bacillus yunxiaonensis</name>
    <dbReference type="NCBI Taxonomy" id="3127665"/>
    <lineage>
        <taxon>Bacteria</taxon>
        <taxon>Bacillati</taxon>
        <taxon>Bacillota</taxon>
        <taxon>Bacilli</taxon>
        <taxon>Bacillales</taxon>
        <taxon>Bacillaceae</taxon>
        <taxon>Bacillus</taxon>
    </lineage>
</organism>
<evidence type="ECO:0000313" key="2">
    <source>
        <dbReference type="EMBL" id="MEI4828899.1"/>
    </source>
</evidence>
<dbReference type="EMBL" id="JBAWSV010000005">
    <property type="protein sequence ID" value="MEI4830858.1"/>
    <property type="molecule type" value="Genomic_DNA"/>
</dbReference>